<proteinExistence type="inferred from homology"/>
<gene>
    <name evidence="6" type="ORF">BTE48_13115</name>
</gene>
<protein>
    <recommendedName>
        <fullName evidence="5">HTH lysR-type domain-containing protein</fullName>
    </recommendedName>
</protein>
<dbReference type="SUPFAM" id="SSF53850">
    <property type="entry name" value="Periplasmic binding protein-like II"/>
    <property type="match status" value="1"/>
</dbReference>
<dbReference type="PANTHER" id="PTHR30126:SF40">
    <property type="entry name" value="HTH-TYPE TRANSCRIPTIONAL REGULATOR GLTR"/>
    <property type="match status" value="1"/>
</dbReference>
<evidence type="ECO:0000256" key="1">
    <source>
        <dbReference type="ARBA" id="ARBA00009437"/>
    </source>
</evidence>
<dbReference type="InterPro" id="IPR000847">
    <property type="entry name" value="LysR_HTH_N"/>
</dbReference>
<dbReference type="Proteomes" id="UP000191418">
    <property type="component" value="Unassembled WGS sequence"/>
</dbReference>
<dbReference type="Gene3D" id="3.40.190.290">
    <property type="match status" value="1"/>
</dbReference>
<dbReference type="OrthoDB" id="464481at2"/>
<dbReference type="EMBL" id="MTSM01000021">
    <property type="protein sequence ID" value="OPX54612.1"/>
    <property type="molecule type" value="Genomic_DNA"/>
</dbReference>
<evidence type="ECO:0000256" key="2">
    <source>
        <dbReference type="ARBA" id="ARBA00023015"/>
    </source>
</evidence>
<organism evidence="6 7">
    <name type="scientific">Oceanospirillum multiglobuliferum</name>
    <dbReference type="NCBI Taxonomy" id="64969"/>
    <lineage>
        <taxon>Bacteria</taxon>
        <taxon>Pseudomonadati</taxon>
        <taxon>Pseudomonadota</taxon>
        <taxon>Gammaproteobacteria</taxon>
        <taxon>Oceanospirillales</taxon>
        <taxon>Oceanospirillaceae</taxon>
        <taxon>Oceanospirillum</taxon>
    </lineage>
</organism>
<comment type="caution">
    <text evidence="6">The sequence shown here is derived from an EMBL/GenBank/DDBJ whole genome shotgun (WGS) entry which is preliminary data.</text>
</comment>
<reference evidence="6 7" key="1">
    <citation type="submission" date="2017-01" db="EMBL/GenBank/DDBJ databases">
        <title>Genome Sequencing of a Marine Spirillum, Oceanospirillum multiglobuliferum ATCC 33336, from Japan.</title>
        <authorList>
            <person name="Carney J.G."/>
            <person name="Trachtenberg A.M."/>
            <person name="Rheaume B.A."/>
            <person name="Linnane J.D."/>
            <person name="Pitts N.L."/>
            <person name="Mykles D.L."/>
            <person name="Maclea K.S."/>
        </authorList>
    </citation>
    <scope>NUCLEOTIDE SEQUENCE [LARGE SCALE GENOMIC DNA]</scope>
    <source>
        <strain evidence="6 7">ATCC 33336</strain>
    </source>
</reference>
<evidence type="ECO:0000256" key="4">
    <source>
        <dbReference type="ARBA" id="ARBA00023163"/>
    </source>
</evidence>
<sequence>MALNNLDLDALEIFRTVAVEGGITKAAEKLHRVQSNISTRIMQLEQRLNTTLFHRINRKLELTTEGRQLLIYTDRLLQLAEETEASFRTDQISGIFRLGTMESTAAARLPELLSQYHRQHAQVRIELVTDTTAGLIEQVQNYGLDAAFVGEPVNSEQLDSLVAFEETLVLITAKEKGFQQAKDAIQENLITFRSGCAYRMYFENWLADEGMSARNSMEMSSYHAITACVAAGTGIAVVPESVLSVLPASTNIDRFALPPQFAKVRTLLIWRKDYQSGKLESLKQLVRGLSLKRCHDKRAVNHEQY</sequence>
<dbReference type="InterPro" id="IPR036390">
    <property type="entry name" value="WH_DNA-bd_sf"/>
</dbReference>
<dbReference type="Gene3D" id="1.10.10.10">
    <property type="entry name" value="Winged helix-like DNA-binding domain superfamily/Winged helix DNA-binding domain"/>
    <property type="match status" value="1"/>
</dbReference>
<evidence type="ECO:0000259" key="5">
    <source>
        <dbReference type="PROSITE" id="PS50931"/>
    </source>
</evidence>
<dbReference type="RefSeq" id="WP_078746133.1">
    <property type="nucleotide sequence ID" value="NZ_FUXG01000020.1"/>
</dbReference>
<keyword evidence="3" id="KW-0238">DNA-binding</keyword>
<dbReference type="PANTHER" id="PTHR30126">
    <property type="entry name" value="HTH-TYPE TRANSCRIPTIONAL REGULATOR"/>
    <property type="match status" value="1"/>
</dbReference>
<evidence type="ECO:0000313" key="6">
    <source>
        <dbReference type="EMBL" id="OPX54612.1"/>
    </source>
</evidence>
<dbReference type="InterPro" id="IPR005119">
    <property type="entry name" value="LysR_subst-bd"/>
</dbReference>
<feature type="domain" description="HTH lysR-type" evidence="5">
    <location>
        <begin position="6"/>
        <end position="63"/>
    </location>
</feature>
<comment type="similarity">
    <text evidence="1">Belongs to the LysR transcriptional regulatory family.</text>
</comment>
<dbReference type="Pfam" id="PF00126">
    <property type="entry name" value="HTH_1"/>
    <property type="match status" value="1"/>
</dbReference>
<dbReference type="GO" id="GO:0003700">
    <property type="term" value="F:DNA-binding transcription factor activity"/>
    <property type="evidence" value="ECO:0007669"/>
    <property type="project" value="InterPro"/>
</dbReference>
<dbReference type="FunFam" id="1.10.10.10:FF:000001">
    <property type="entry name" value="LysR family transcriptional regulator"/>
    <property type="match status" value="1"/>
</dbReference>
<dbReference type="SUPFAM" id="SSF46785">
    <property type="entry name" value="Winged helix' DNA-binding domain"/>
    <property type="match status" value="1"/>
</dbReference>
<dbReference type="PRINTS" id="PR00039">
    <property type="entry name" value="HTHLYSR"/>
</dbReference>
<keyword evidence="4" id="KW-0804">Transcription</keyword>
<accession>A0A1T4RV39</accession>
<keyword evidence="2" id="KW-0805">Transcription regulation</keyword>
<evidence type="ECO:0000256" key="3">
    <source>
        <dbReference type="ARBA" id="ARBA00023125"/>
    </source>
</evidence>
<dbReference type="STRING" id="64969.SAMN02745127_02595"/>
<dbReference type="CDD" id="cd08442">
    <property type="entry name" value="PBP2_YofA_SoxR_like"/>
    <property type="match status" value="1"/>
</dbReference>
<keyword evidence="7" id="KW-1185">Reference proteome</keyword>
<name>A0A1T4RV39_9GAMM</name>
<dbReference type="GO" id="GO:0000976">
    <property type="term" value="F:transcription cis-regulatory region binding"/>
    <property type="evidence" value="ECO:0007669"/>
    <property type="project" value="TreeGrafter"/>
</dbReference>
<dbReference type="PROSITE" id="PS50931">
    <property type="entry name" value="HTH_LYSR"/>
    <property type="match status" value="1"/>
</dbReference>
<dbReference type="InterPro" id="IPR036388">
    <property type="entry name" value="WH-like_DNA-bd_sf"/>
</dbReference>
<evidence type="ECO:0000313" key="7">
    <source>
        <dbReference type="Proteomes" id="UP000191418"/>
    </source>
</evidence>
<dbReference type="Pfam" id="PF03466">
    <property type="entry name" value="LysR_substrate"/>
    <property type="match status" value="1"/>
</dbReference>
<dbReference type="AlphaFoldDB" id="A0A1T4RV39"/>